<protein>
    <recommendedName>
        <fullName evidence="3">Fatty acid desaturase domain-containing protein</fullName>
    </recommendedName>
</protein>
<name>A0A0C3RW15_PHLG1</name>
<evidence type="ECO:0000256" key="1">
    <source>
        <dbReference type="SAM" id="MobiDB-lite"/>
    </source>
</evidence>
<feature type="transmembrane region" description="Helical" evidence="2">
    <location>
        <begin position="268"/>
        <end position="288"/>
    </location>
</feature>
<keyword evidence="5" id="KW-1185">Reference proteome</keyword>
<feature type="compositionally biased region" description="Pro residues" evidence="1">
    <location>
        <begin position="1"/>
        <end position="11"/>
    </location>
</feature>
<keyword evidence="2" id="KW-0812">Transmembrane</keyword>
<dbReference type="InterPro" id="IPR005804">
    <property type="entry name" value="FA_desaturase_dom"/>
</dbReference>
<dbReference type="GO" id="GO:0016491">
    <property type="term" value="F:oxidoreductase activity"/>
    <property type="evidence" value="ECO:0007669"/>
    <property type="project" value="InterPro"/>
</dbReference>
<feature type="transmembrane region" description="Helical" evidence="2">
    <location>
        <begin position="111"/>
        <end position="136"/>
    </location>
</feature>
<dbReference type="STRING" id="745531.A0A0C3RW15"/>
<gene>
    <name evidence="4" type="ORF">PHLGIDRAFT_144051</name>
</gene>
<accession>A0A0C3RW15</accession>
<dbReference type="AlphaFoldDB" id="A0A0C3RW15"/>
<dbReference type="GO" id="GO:0006629">
    <property type="term" value="P:lipid metabolic process"/>
    <property type="evidence" value="ECO:0007669"/>
    <property type="project" value="InterPro"/>
</dbReference>
<dbReference type="PANTHER" id="PTHR32100">
    <property type="entry name" value="OMEGA-6 FATTY ACID DESATURASE, CHLOROPLASTIC"/>
    <property type="match status" value="1"/>
</dbReference>
<evidence type="ECO:0000256" key="2">
    <source>
        <dbReference type="SAM" id="Phobius"/>
    </source>
</evidence>
<feature type="region of interest" description="Disordered" evidence="1">
    <location>
        <begin position="1"/>
        <end position="28"/>
    </location>
</feature>
<organism evidence="4 5">
    <name type="scientific">Phlebiopsis gigantea (strain 11061_1 CR5-6)</name>
    <name type="common">White-rot fungus</name>
    <name type="synonym">Peniophora gigantea</name>
    <dbReference type="NCBI Taxonomy" id="745531"/>
    <lineage>
        <taxon>Eukaryota</taxon>
        <taxon>Fungi</taxon>
        <taxon>Dikarya</taxon>
        <taxon>Basidiomycota</taxon>
        <taxon>Agaricomycotina</taxon>
        <taxon>Agaricomycetes</taxon>
        <taxon>Polyporales</taxon>
        <taxon>Phanerochaetaceae</taxon>
        <taxon>Phlebiopsis</taxon>
    </lineage>
</organism>
<dbReference type="OrthoDB" id="1461976at2759"/>
<dbReference type="HOGENOM" id="CLU_033094_0_0_1"/>
<dbReference type="Pfam" id="PF00487">
    <property type="entry name" value="FA_desaturase"/>
    <property type="match status" value="1"/>
</dbReference>
<feature type="transmembrane region" description="Helical" evidence="2">
    <location>
        <begin position="148"/>
        <end position="169"/>
    </location>
</feature>
<dbReference type="EMBL" id="KN840537">
    <property type="protein sequence ID" value="KIP05656.1"/>
    <property type="molecule type" value="Genomic_DNA"/>
</dbReference>
<keyword evidence="2" id="KW-0472">Membrane</keyword>
<evidence type="ECO:0000313" key="5">
    <source>
        <dbReference type="Proteomes" id="UP000053257"/>
    </source>
</evidence>
<sequence>MLPTFSPPALPVPLINPQHTTPDPPATMFSNSPEYEARLRRPFVPPRVTLKEIHDAVPGELRRKDPLRSAAYIARAVSLAVTLFTLAFNITNLSTTGFFGLVPVHSAWQVRLLQCALWTFYWLWQGFVFSSFFCLAHELGHGSLFVSWYANNIPGFILDTFILLPYFSWKATHHSHHKSVGSIEREENYVPHLRSHYKLPPPERATRADYAEMFEETPAMTLFRMAVMQTFGWWCYLTTNAMGSKYYPEGTNHFSPSSPLFSDRQRKGIIISDIGIVVMITLLLFSGYSFGWKFLFMAYVIPYMLCNHWIDPSIPHYRKAEWTFVRGVLATVDRPLLGWVGRFFFHSVSHDHIAHHFFPSVPFYNQPKITAAIRGALKSEYNYDSTNSFYALYRSFTECVFVDEDGDIVFYKNARGETARHVDEKALAALTIRPT</sequence>
<evidence type="ECO:0000259" key="3">
    <source>
        <dbReference type="Pfam" id="PF00487"/>
    </source>
</evidence>
<feature type="transmembrane region" description="Helical" evidence="2">
    <location>
        <begin position="72"/>
        <end position="91"/>
    </location>
</feature>
<evidence type="ECO:0000313" key="4">
    <source>
        <dbReference type="EMBL" id="KIP05656.1"/>
    </source>
</evidence>
<keyword evidence="2" id="KW-1133">Transmembrane helix</keyword>
<dbReference type="InterPro" id="IPR012171">
    <property type="entry name" value="Fatty_acid_desaturase"/>
</dbReference>
<proteinExistence type="predicted"/>
<reference evidence="4 5" key="1">
    <citation type="journal article" date="2014" name="PLoS Genet.">
        <title>Analysis of the Phlebiopsis gigantea genome, transcriptome and secretome provides insight into its pioneer colonization strategies of wood.</title>
        <authorList>
            <person name="Hori C."/>
            <person name="Ishida T."/>
            <person name="Igarashi K."/>
            <person name="Samejima M."/>
            <person name="Suzuki H."/>
            <person name="Master E."/>
            <person name="Ferreira P."/>
            <person name="Ruiz-Duenas F.J."/>
            <person name="Held B."/>
            <person name="Canessa P."/>
            <person name="Larrondo L.F."/>
            <person name="Schmoll M."/>
            <person name="Druzhinina I.S."/>
            <person name="Kubicek C.P."/>
            <person name="Gaskell J.A."/>
            <person name="Kersten P."/>
            <person name="St John F."/>
            <person name="Glasner J."/>
            <person name="Sabat G."/>
            <person name="Splinter BonDurant S."/>
            <person name="Syed K."/>
            <person name="Yadav J."/>
            <person name="Mgbeahuruike A.C."/>
            <person name="Kovalchuk A."/>
            <person name="Asiegbu F.O."/>
            <person name="Lackner G."/>
            <person name="Hoffmeister D."/>
            <person name="Rencoret J."/>
            <person name="Gutierrez A."/>
            <person name="Sun H."/>
            <person name="Lindquist E."/>
            <person name="Barry K."/>
            <person name="Riley R."/>
            <person name="Grigoriev I.V."/>
            <person name="Henrissat B."/>
            <person name="Kues U."/>
            <person name="Berka R.M."/>
            <person name="Martinez A.T."/>
            <person name="Covert S.F."/>
            <person name="Blanchette R.A."/>
            <person name="Cullen D."/>
        </authorList>
    </citation>
    <scope>NUCLEOTIDE SEQUENCE [LARGE SCALE GENOMIC DNA]</scope>
    <source>
        <strain evidence="4 5">11061_1 CR5-6</strain>
    </source>
</reference>
<dbReference type="Proteomes" id="UP000053257">
    <property type="component" value="Unassembled WGS sequence"/>
</dbReference>
<feature type="domain" description="Fatty acid desaturase" evidence="3">
    <location>
        <begin position="117"/>
        <end position="380"/>
    </location>
</feature>